<sequence length="594" mass="65383">MVKVALRPKGGIPVALRHPTRFIRTPTTPVRTVQPSRRTWQSSVAPREKVFEPRLPACRAFIAADDYPSALAVLQQIADNPGNERLRPDDIASLERLIARLNLGRDARSDLEEVLENLGLRMDRALKKQNGSEERPIRIREFAPRASQLETMRAEVAQSAEKLKTGAPAANGSLPPFRRRCKAALKAGDRGVAVNELHDLINYGLIGPPEYVHIFAGVDGRMGAAVLGAIPPPPLSPDILHELVRARIDADDFRGAEAWYKLLAPDLIATSTYPDPATYYEIFTVGKDRIVRQTNASPGFLFSCLQDLMAMYQSNAITAGELRIIPHMALEALIHNDDTNGAWFAFTLMRANKLTLTVGQYGRLVRLLCHGSMRARALQVIDDAGPAADSTTYGYLAFHYACHEDPRAFCRTLADIAALTGGSLSSVIISRIAKTSSNPGANSELVQGVVHDMIEYMVETGFVVQETAFNSILKALAVLKEQAAAFRWSQAADRICPRILTGNAAVQMHVYSREFEKALEYIRGIPPGSENEMMPDLKGFTILLGGMLRSGTIDKAQEVYTLMNLHGVSPDIWFMTVSLIGCRTLDEINKVRAE</sequence>
<dbReference type="InterPro" id="IPR002885">
    <property type="entry name" value="PPR_rpt"/>
</dbReference>
<dbReference type="AlphaFoldDB" id="A0A4P9VY51"/>
<keyword evidence="4" id="KW-1185">Reference proteome</keyword>
<keyword evidence="1" id="KW-0677">Repeat</keyword>
<evidence type="ECO:0000313" key="4">
    <source>
        <dbReference type="Proteomes" id="UP000269721"/>
    </source>
</evidence>
<gene>
    <name evidence="3" type="ORF">BDK51DRAFT_34339</name>
</gene>
<dbReference type="InterPro" id="IPR051222">
    <property type="entry name" value="PPR/CCM1_RNA-binding"/>
</dbReference>
<proteinExistence type="predicted"/>
<dbReference type="PROSITE" id="PS51375">
    <property type="entry name" value="PPR"/>
    <property type="match status" value="1"/>
</dbReference>
<dbReference type="OrthoDB" id="2108908at2759"/>
<protein>
    <recommendedName>
        <fullName evidence="5">Pentacotripeptide-repeat region of PRORP domain-containing protein</fullName>
    </recommendedName>
</protein>
<feature type="non-terminal residue" evidence="3">
    <location>
        <position position="594"/>
    </location>
</feature>
<dbReference type="Proteomes" id="UP000269721">
    <property type="component" value="Unassembled WGS sequence"/>
</dbReference>
<dbReference type="Gene3D" id="1.25.40.10">
    <property type="entry name" value="Tetratricopeptide repeat domain"/>
    <property type="match status" value="1"/>
</dbReference>
<feature type="repeat" description="PPR" evidence="2">
    <location>
        <begin position="536"/>
        <end position="570"/>
    </location>
</feature>
<evidence type="ECO:0000256" key="1">
    <source>
        <dbReference type="ARBA" id="ARBA00022737"/>
    </source>
</evidence>
<evidence type="ECO:0000256" key="2">
    <source>
        <dbReference type="PROSITE-ProRule" id="PRU00708"/>
    </source>
</evidence>
<accession>A0A4P9VY51</accession>
<reference evidence="4" key="1">
    <citation type="journal article" date="2018" name="Nat. Microbiol.">
        <title>Leveraging single-cell genomics to expand the fungal tree of life.</title>
        <authorList>
            <person name="Ahrendt S.R."/>
            <person name="Quandt C.A."/>
            <person name="Ciobanu D."/>
            <person name="Clum A."/>
            <person name="Salamov A."/>
            <person name="Andreopoulos B."/>
            <person name="Cheng J.F."/>
            <person name="Woyke T."/>
            <person name="Pelin A."/>
            <person name="Henrissat B."/>
            <person name="Reynolds N.K."/>
            <person name="Benny G.L."/>
            <person name="Smith M.E."/>
            <person name="James T.Y."/>
            <person name="Grigoriev I.V."/>
        </authorList>
    </citation>
    <scope>NUCLEOTIDE SEQUENCE [LARGE SCALE GENOMIC DNA]</scope>
</reference>
<name>A0A4P9VY51_9FUNG</name>
<evidence type="ECO:0008006" key="5">
    <source>
        <dbReference type="Google" id="ProtNLM"/>
    </source>
</evidence>
<dbReference type="InterPro" id="IPR011990">
    <property type="entry name" value="TPR-like_helical_dom_sf"/>
</dbReference>
<dbReference type="PANTHER" id="PTHR47942:SF63">
    <property type="entry name" value="PENTATRICOPEPTIDE REPEAT-CONTAINING PROTEIN"/>
    <property type="match status" value="1"/>
</dbReference>
<dbReference type="PANTHER" id="PTHR47942">
    <property type="entry name" value="TETRATRICOPEPTIDE REPEAT (TPR)-LIKE SUPERFAMILY PROTEIN-RELATED"/>
    <property type="match status" value="1"/>
</dbReference>
<evidence type="ECO:0000313" key="3">
    <source>
        <dbReference type="EMBL" id="RKO84701.1"/>
    </source>
</evidence>
<organism evidence="3 4">
    <name type="scientific">Blyttiomyces helicus</name>
    <dbReference type="NCBI Taxonomy" id="388810"/>
    <lineage>
        <taxon>Eukaryota</taxon>
        <taxon>Fungi</taxon>
        <taxon>Fungi incertae sedis</taxon>
        <taxon>Chytridiomycota</taxon>
        <taxon>Chytridiomycota incertae sedis</taxon>
        <taxon>Chytridiomycetes</taxon>
        <taxon>Chytridiomycetes incertae sedis</taxon>
        <taxon>Blyttiomyces</taxon>
    </lineage>
</organism>
<dbReference type="EMBL" id="KZ999825">
    <property type="protein sequence ID" value="RKO84701.1"/>
    <property type="molecule type" value="Genomic_DNA"/>
</dbReference>